<dbReference type="AlphaFoldDB" id="A0A8P4KS04"/>
<dbReference type="Pfam" id="PF00048">
    <property type="entry name" value="IL8"/>
    <property type="match status" value="1"/>
</dbReference>
<dbReference type="InterPro" id="IPR001811">
    <property type="entry name" value="Chemokine_IL8-like_dom"/>
</dbReference>
<keyword evidence="1" id="KW-0202">Cytokine</keyword>
<proteinExistence type="predicted"/>
<dbReference type="Ensembl" id="ENSDLAT00005074627.1">
    <property type="protein sequence ID" value="ENSDLAP00005083667.1"/>
    <property type="gene ID" value="ENSDLAG00005026719.1"/>
</dbReference>
<dbReference type="InterPro" id="IPR036048">
    <property type="entry name" value="Interleukin_8-like_sf"/>
</dbReference>
<evidence type="ECO:0000256" key="1">
    <source>
        <dbReference type="ARBA" id="ARBA00022514"/>
    </source>
</evidence>
<dbReference type="GO" id="GO:0008009">
    <property type="term" value="F:chemokine activity"/>
    <property type="evidence" value="ECO:0007669"/>
    <property type="project" value="InterPro"/>
</dbReference>
<organism evidence="3 4">
    <name type="scientific">Dicentrarchus labrax</name>
    <name type="common">European seabass</name>
    <name type="synonym">Morone labrax</name>
    <dbReference type="NCBI Taxonomy" id="13489"/>
    <lineage>
        <taxon>Eukaryota</taxon>
        <taxon>Metazoa</taxon>
        <taxon>Chordata</taxon>
        <taxon>Craniata</taxon>
        <taxon>Vertebrata</taxon>
        <taxon>Euteleostomi</taxon>
        <taxon>Actinopterygii</taxon>
        <taxon>Neopterygii</taxon>
        <taxon>Teleostei</taxon>
        <taxon>Neoteleostei</taxon>
        <taxon>Acanthomorphata</taxon>
        <taxon>Eupercaria</taxon>
        <taxon>Moronidae</taxon>
        <taxon>Dicentrarchus</taxon>
    </lineage>
</organism>
<sequence>MLTSVFAYIRDLDETTPATTPSSEVTAASGLISNNGMCCRRYSSTRIPLSRIKGYLIQTTSDWCLINAIIKGRVCADPGAEWVQNHVRSIRMKSVKVHHSEFFFSCNSDLKEKSPRNQMRQFQYLKAGAGSDIEMLVLKGIQVSTSWNIKW</sequence>
<name>A0A8P4KS04_DICLA</name>
<accession>A0A8P4KS04</accession>
<evidence type="ECO:0000259" key="2">
    <source>
        <dbReference type="SMART" id="SM00199"/>
    </source>
</evidence>
<dbReference type="SMART" id="SM00199">
    <property type="entry name" value="SCY"/>
    <property type="match status" value="1"/>
</dbReference>
<evidence type="ECO:0000313" key="4">
    <source>
        <dbReference type="Proteomes" id="UP000694389"/>
    </source>
</evidence>
<dbReference type="GeneTree" id="ENSGT00940000177035"/>
<dbReference type="CDD" id="cd00272">
    <property type="entry name" value="Chemokine_CC"/>
    <property type="match status" value="1"/>
</dbReference>
<reference evidence="3" key="1">
    <citation type="submission" date="2025-08" db="UniProtKB">
        <authorList>
            <consortium name="Ensembl"/>
        </authorList>
    </citation>
    <scope>IDENTIFICATION</scope>
</reference>
<evidence type="ECO:0000313" key="3">
    <source>
        <dbReference type="Ensembl" id="ENSDLAP00005083667.1"/>
    </source>
</evidence>
<dbReference type="SUPFAM" id="SSF54117">
    <property type="entry name" value="Interleukin 8-like chemokines"/>
    <property type="match status" value="1"/>
</dbReference>
<dbReference type="GO" id="GO:0006955">
    <property type="term" value="P:immune response"/>
    <property type="evidence" value="ECO:0007669"/>
    <property type="project" value="InterPro"/>
</dbReference>
<dbReference type="Proteomes" id="UP000694389">
    <property type="component" value="Unassembled WGS sequence"/>
</dbReference>
<dbReference type="GO" id="GO:0005615">
    <property type="term" value="C:extracellular space"/>
    <property type="evidence" value="ECO:0007669"/>
    <property type="project" value="UniProtKB-KW"/>
</dbReference>
<feature type="domain" description="Chemokine interleukin-8-like" evidence="2">
    <location>
        <begin position="35"/>
        <end position="90"/>
    </location>
</feature>
<keyword evidence="4" id="KW-1185">Reference proteome</keyword>
<dbReference type="Gene3D" id="2.40.50.40">
    <property type="match status" value="1"/>
</dbReference>
<reference evidence="3" key="2">
    <citation type="submission" date="2025-09" db="UniProtKB">
        <authorList>
            <consortium name="Ensembl"/>
        </authorList>
    </citation>
    <scope>IDENTIFICATION</scope>
</reference>
<protein>
    <recommendedName>
        <fullName evidence="2">Chemokine interleukin-8-like domain-containing protein</fullName>
    </recommendedName>
</protein>